<comment type="cofactor">
    <cofactor evidence="1">
        <name>Mg(2+)</name>
        <dbReference type="ChEBI" id="CHEBI:18420"/>
    </cofactor>
</comment>
<feature type="transmembrane region" description="Helical" evidence="10">
    <location>
        <begin position="35"/>
        <end position="51"/>
    </location>
</feature>
<dbReference type="Proteomes" id="UP000190667">
    <property type="component" value="Unassembled WGS sequence"/>
</dbReference>
<dbReference type="GO" id="GO:0052621">
    <property type="term" value="F:diguanylate cyclase activity"/>
    <property type="evidence" value="ECO:0007669"/>
    <property type="project" value="UniProtKB-EC"/>
</dbReference>
<feature type="domain" description="GGDEF" evidence="11">
    <location>
        <begin position="329"/>
        <end position="463"/>
    </location>
</feature>
<dbReference type="PROSITE" id="PS50887">
    <property type="entry name" value="GGDEF"/>
    <property type="match status" value="1"/>
</dbReference>
<dbReference type="PANTHER" id="PTHR45138">
    <property type="entry name" value="REGULATORY COMPONENTS OF SENSORY TRANSDUCTION SYSTEM"/>
    <property type="match status" value="1"/>
</dbReference>
<dbReference type="Gene3D" id="3.30.70.270">
    <property type="match status" value="1"/>
</dbReference>
<dbReference type="EMBL" id="MRUL01000004">
    <property type="protein sequence ID" value="OON40607.1"/>
    <property type="molecule type" value="Genomic_DNA"/>
</dbReference>
<dbReference type="GO" id="GO:0043709">
    <property type="term" value="P:cell adhesion involved in single-species biofilm formation"/>
    <property type="evidence" value="ECO:0007669"/>
    <property type="project" value="TreeGrafter"/>
</dbReference>
<evidence type="ECO:0000256" key="8">
    <source>
        <dbReference type="ARBA" id="ARBA00023136"/>
    </source>
</evidence>
<dbReference type="PANTHER" id="PTHR45138:SF9">
    <property type="entry name" value="DIGUANYLATE CYCLASE DGCM-RELATED"/>
    <property type="match status" value="1"/>
</dbReference>
<keyword evidence="5" id="KW-1003">Cell membrane</keyword>
<dbReference type="EC" id="2.7.7.65" evidence="4"/>
<evidence type="ECO:0000256" key="2">
    <source>
        <dbReference type="ARBA" id="ARBA00004651"/>
    </source>
</evidence>
<dbReference type="SUPFAM" id="SSF55073">
    <property type="entry name" value="Nucleotide cyclase"/>
    <property type="match status" value="1"/>
</dbReference>
<dbReference type="CDD" id="cd01949">
    <property type="entry name" value="GGDEF"/>
    <property type="match status" value="1"/>
</dbReference>
<dbReference type="OrthoDB" id="9812260at2"/>
<evidence type="ECO:0000256" key="10">
    <source>
        <dbReference type="SAM" id="Phobius"/>
    </source>
</evidence>
<dbReference type="Pfam" id="PF05231">
    <property type="entry name" value="MASE1"/>
    <property type="match status" value="1"/>
</dbReference>
<evidence type="ECO:0000259" key="11">
    <source>
        <dbReference type="PROSITE" id="PS50887"/>
    </source>
</evidence>
<dbReference type="FunFam" id="3.30.70.270:FF:000001">
    <property type="entry name" value="Diguanylate cyclase domain protein"/>
    <property type="match status" value="1"/>
</dbReference>
<evidence type="ECO:0000256" key="1">
    <source>
        <dbReference type="ARBA" id="ARBA00001946"/>
    </source>
</evidence>
<organism evidence="12 13">
    <name type="scientific">Izhakiella australiensis</name>
    <dbReference type="NCBI Taxonomy" id="1926881"/>
    <lineage>
        <taxon>Bacteria</taxon>
        <taxon>Pseudomonadati</taxon>
        <taxon>Pseudomonadota</taxon>
        <taxon>Gammaproteobacteria</taxon>
        <taxon>Enterobacterales</taxon>
        <taxon>Erwiniaceae</taxon>
        <taxon>Izhakiella</taxon>
    </lineage>
</organism>
<comment type="caution">
    <text evidence="12">The sequence shown here is derived from an EMBL/GenBank/DDBJ whole genome shotgun (WGS) entry which is preliminary data.</text>
</comment>
<dbReference type="InterPro" id="IPR029787">
    <property type="entry name" value="Nucleotide_cyclase"/>
</dbReference>
<proteinExistence type="predicted"/>
<accession>A0A1S8YP66</accession>
<name>A0A1S8YP66_9GAMM</name>
<evidence type="ECO:0000313" key="12">
    <source>
        <dbReference type="EMBL" id="OON40607.1"/>
    </source>
</evidence>
<evidence type="ECO:0000256" key="7">
    <source>
        <dbReference type="ARBA" id="ARBA00022989"/>
    </source>
</evidence>
<dbReference type="Pfam" id="PF00990">
    <property type="entry name" value="GGDEF"/>
    <property type="match status" value="1"/>
</dbReference>
<dbReference type="InterPro" id="IPR007895">
    <property type="entry name" value="MASE1"/>
</dbReference>
<comment type="catalytic activity">
    <reaction evidence="9">
        <text>2 GTP = 3',3'-c-di-GMP + 2 diphosphate</text>
        <dbReference type="Rhea" id="RHEA:24898"/>
        <dbReference type="ChEBI" id="CHEBI:33019"/>
        <dbReference type="ChEBI" id="CHEBI:37565"/>
        <dbReference type="ChEBI" id="CHEBI:58805"/>
        <dbReference type="EC" id="2.7.7.65"/>
    </reaction>
</comment>
<keyword evidence="6 10" id="KW-0812">Transmembrane</keyword>
<comment type="subcellular location">
    <subcellularLocation>
        <location evidence="2">Cell membrane</location>
        <topology evidence="2">Multi-pass membrane protein</topology>
    </subcellularLocation>
</comment>
<evidence type="ECO:0000313" key="13">
    <source>
        <dbReference type="Proteomes" id="UP000190667"/>
    </source>
</evidence>
<dbReference type="GO" id="GO:1902201">
    <property type="term" value="P:negative regulation of bacterial-type flagellum-dependent cell motility"/>
    <property type="evidence" value="ECO:0007669"/>
    <property type="project" value="TreeGrafter"/>
</dbReference>
<dbReference type="GO" id="GO:0005886">
    <property type="term" value="C:plasma membrane"/>
    <property type="evidence" value="ECO:0007669"/>
    <property type="project" value="UniProtKB-SubCell"/>
</dbReference>
<feature type="transmembrane region" description="Helical" evidence="10">
    <location>
        <begin position="189"/>
        <end position="212"/>
    </location>
</feature>
<dbReference type="AlphaFoldDB" id="A0A1S8YP66"/>
<dbReference type="InterPro" id="IPR000160">
    <property type="entry name" value="GGDEF_dom"/>
</dbReference>
<keyword evidence="8 10" id="KW-0472">Membrane</keyword>
<feature type="transmembrane region" description="Helical" evidence="10">
    <location>
        <begin position="265"/>
        <end position="284"/>
    </location>
</feature>
<feature type="transmembrane region" description="Helical" evidence="10">
    <location>
        <begin position="80"/>
        <end position="99"/>
    </location>
</feature>
<reference evidence="12 13" key="1">
    <citation type="submission" date="2016-12" db="EMBL/GenBank/DDBJ databases">
        <title>Izhakiella australiana sp. nov. of genus Izhakiella isolated from Australian desert.</title>
        <authorList>
            <person name="Ji M."/>
        </authorList>
    </citation>
    <scope>NUCLEOTIDE SEQUENCE [LARGE SCALE GENOMIC DNA]</scope>
    <source>
        <strain evidence="12 13">D4N98</strain>
    </source>
</reference>
<feature type="transmembrane region" description="Helical" evidence="10">
    <location>
        <begin position="119"/>
        <end position="141"/>
    </location>
</feature>
<dbReference type="NCBIfam" id="TIGR00254">
    <property type="entry name" value="GGDEF"/>
    <property type="match status" value="1"/>
</dbReference>
<gene>
    <name evidence="12" type="ORF">BTJ39_09225</name>
</gene>
<evidence type="ECO:0000256" key="3">
    <source>
        <dbReference type="ARBA" id="ARBA00004665"/>
    </source>
</evidence>
<protein>
    <recommendedName>
        <fullName evidence="4">diguanylate cyclase</fullName>
        <ecNumber evidence="4">2.7.7.65</ecNumber>
    </recommendedName>
</protein>
<dbReference type="STRING" id="1926881.BTJ39_09225"/>
<sequence>MLLNKYKFSPVILLFSLALVLSSVGLWCRSYDALSLFWPGNAVLLGLLIRFPSLNCRAGFPAMYLGMVIADLSVGTPPPAAFGMDAANLLFILVGRAVLLNTRFGNGRTRRLQALMRTFPAAVMASAVAATIGSVASAHYYQSDLLKGWIDWFCEQFSTTILLLPLTIAIPRRDELPPLFSGLPLSSPLPLLALLFSTLMGIWVGGGGSLLFPLPALLWSAIRYPMFLSSLLTLLTGMTEIILVANNVLNIQGVGDVFRLDSLASARLGVAAMTISPLIVALSASANRKLVARVTQRADYDFLTGALTRSGLSQRLETQVNQKNKPQPFLGAVLLLDIDHFKKINDTWGHAAGDVVLIKTVECIRNTLHQSAIISRMGGEEFLILMEGLSQPRASLLAERLRSAIEANSVIVEGADLSITVSIGICSINISQVNRLDAAIQKADEELYIAKSSGRNRVSPQFSI</sequence>
<comment type="pathway">
    <text evidence="3">Purine metabolism; 3',5'-cyclic di-GMP biosynthesis.</text>
</comment>
<keyword evidence="7 10" id="KW-1133">Transmembrane helix</keyword>
<keyword evidence="13" id="KW-1185">Reference proteome</keyword>
<evidence type="ECO:0000256" key="5">
    <source>
        <dbReference type="ARBA" id="ARBA00022475"/>
    </source>
</evidence>
<evidence type="ECO:0000256" key="4">
    <source>
        <dbReference type="ARBA" id="ARBA00012528"/>
    </source>
</evidence>
<dbReference type="InterPro" id="IPR043128">
    <property type="entry name" value="Rev_trsase/Diguanyl_cyclase"/>
</dbReference>
<dbReference type="SMART" id="SM00267">
    <property type="entry name" value="GGDEF"/>
    <property type="match status" value="1"/>
</dbReference>
<evidence type="ECO:0000256" key="9">
    <source>
        <dbReference type="ARBA" id="ARBA00034247"/>
    </source>
</evidence>
<dbReference type="RefSeq" id="WP_078002413.1">
    <property type="nucleotide sequence ID" value="NZ_MRUL01000004.1"/>
</dbReference>
<dbReference type="InterPro" id="IPR050469">
    <property type="entry name" value="Diguanylate_Cyclase"/>
</dbReference>
<evidence type="ECO:0000256" key="6">
    <source>
        <dbReference type="ARBA" id="ARBA00022692"/>
    </source>
</evidence>
<feature type="transmembrane region" description="Helical" evidence="10">
    <location>
        <begin position="224"/>
        <end position="245"/>
    </location>
</feature>